<comment type="similarity">
    <text evidence="1">Belongs to the guanylate kinase family.</text>
</comment>
<dbReference type="Gene3D" id="3.40.50.300">
    <property type="entry name" value="P-loop containing nucleotide triphosphate hydrolases"/>
    <property type="match status" value="1"/>
</dbReference>
<evidence type="ECO:0000256" key="1">
    <source>
        <dbReference type="ARBA" id="ARBA00005790"/>
    </source>
</evidence>
<dbReference type="InterPro" id="IPR020590">
    <property type="entry name" value="Guanylate_kinase_CS"/>
</dbReference>
<keyword evidence="5" id="KW-0547">Nucleotide-binding</keyword>
<keyword evidence="11" id="KW-1185">Reference proteome</keyword>
<evidence type="ECO:0000256" key="8">
    <source>
        <dbReference type="ARBA" id="ARBA00030128"/>
    </source>
</evidence>
<dbReference type="InterPro" id="IPR027417">
    <property type="entry name" value="P-loop_NTPase"/>
</dbReference>
<comment type="caution">
    <text evidence="10">The sequence shown here is derived from an EMBL/GenBank/DDBJ whole genome shotgun (WGS) entry which is preliminary data.</text>
</comment>
<proteinExistence type="inferred from homology"/>
<protein>
    <recommendedName>
        <fullName evidence="3">Guanylate kinase</fullName>
        <ecNumber evidence="2">2.7.4.8</ecNumber>
    </recommendedName>
    <alternativeName>
        <fullName evidence="8">GMP kinase</fullName>
    </alternativeName>
</protein>
<sequence>MAARPLLIISGPSGVGKGTLIKKLFDNHPDQFAFSVSHTTREPRPGETPGVDYYYVSKQEFLDLKEKRGFVESAQFGDNSYGTSKSTIEEQTAKGRQVVLDIEMEGVKQVRASSFGPPRSRFVFVAPPSEAELERRLRGRGTEAEASVQKRLAQAKVELEYAKTPGVYDKVIVNDDLSKAYQELEDFVFDKTSS</sequence>
<dbReference type="GO" id="GO:0005829">
    <property type="term" value="C:cytosol"/>
    <property type="evidence" value="ECO:0007669"/>
    <property type="project" value="TreeGrafter"/>
</dbReference>
<evidence type="ECO:0000256" key="2">
    <source>
        <dbReference type="ARBA" id="ARBA00012961"/>
    </source>
</evidence>
<dbReference type="CDD" id="cd00071">
    <property type="entry name" value="GMPK"/>
    <property type="match status" value="1"/>
</dbReference>
<dbReference type="InterPro" id="IPR008145">
    <property type="entry name" value="GK/Ca_channel_bsu"/>
</dbReference>
<evidence type="ECO:0000259" key="9">
    <source>
        <dbReference type="PROSITE" id="PS50052"/>
    </source>
</evidence>
<dbReference type="Gene3D" id="3.30.63.10">
    <property type="entry name" value="Guanylate Kinase phosphate binding domain"/>
    <property type="match status" value="1"/>
</dbReference>
<name>A0AAD9I7E3_9PEZI</name>
<dbReference type="PROSITE" id="PS00856">
    <property type="entry name" value="GUANYLATE_KINASE_1"/>
    <property type="match status" value="1"/>
</dbReference>
<evidence type="ECO:0000256" key="4">
    <source>
        <dbReference type="ARBA" id="ARBA00022679"/>
    </source>
</evidence>
<dbReference type="Pfam" id="PF00625">
    <property type="entry name" value="Guanylate_kin"/>
    <property type="match status" value="1"/>
</dbReference>
<gene>
    <name evidence="10" type="ORF">P8C59_006376</name>
</gene>
<dbReference type="EMBL" id="JAQQPM010000005">
    <property type="protein sequence ID" value="KAK2071995.1"/>
    <property type="molecule type" value="Genomic_DNA"/>
</dbReference>
<dbReference type="GO" id="GO:0005524">
    <property type="term" value="F:ATP binding"/>
    <property type="evidence" value="ECO:0007669"/>
    <property type="project" value="UniProtKB-KW"/>
</dbReference>
<reference evidence="10" key="1">
    <citation type="journal article" date="2023" name="Mol. Plant Microbe Interact.">
        <title>Elucidating the Obligate Nature and Biological Capacity of an Invasive Fungal Corn Pathogen.</title>
        <authorList>
            <person name="MacCready J.S."/>
            <person name="Roggenkamp E.M."/>
            <person name="Gdanetz K."/>
            <person name="Chilvers M.I."/>
        </authorList>
    </citation>
    <scope>NUCLEOTIDE SEQUENCE</scope>
    <source>
        <strain evidence="10">PM02</strain>
    </source>
</reference>
<dbReference type="FunFam" id="3.30.63.10:FF:000002">
    <property type="entry name" value="Guanylate kinase 1"/>
    <property type="match status" value="1"/>
</dbReference>
<dbReference type="InterPro" id="IPR008144">
    <property type="entry name" value="Guanylate_kin-like_dom"/>
</dbReference>
<dbReference type="AlphaFoldDB" id="A0AAD9I7E3"/>
<dbReference type="HAMAP" id="MF_00328">
    <property type="entry name" value="Guanylate_kinase"/>
    <property type="match status" value="1"/>
</dbReference>
<dbReference type="GO" id="GO:0004385">
    <property type="term" value="F:GMP kinase activity"/>
    <property type="evidence" value="ECO:0007669"/>
    <property type="project" value="UniProtKB-EC"/>
</dbReference>
<evidence type="ECO:0000256" key="6">
    <source>
        <dbReference type="ARBA" id="ARBA00022777"/>
    </source>
</evidence>
<dbReference type="PANTHER" id="PTHR23117:SF13">
    <property type="entry name" value="GUANYLATE KINASE"/>
    <property type="match status" value="1"/>
</dbReference>
<evidence type="ECO:0000313" key="11">
    <source>
        <dbReference type="Proteomes" id="UP001217918"/>
    </source>
</evidence>
<dbReference type="Proteomes" id="UP001217918">
    <property type="component" value="Unassembled WGS sequence"/>
</dbReference>
<accession>A0AAD9I7E3</accession>
<dbReference type="PROSITE" id="PS50052">
    <property type="entry name" value="GUANYLATE_KINASE_2"/>
    <property type="match status" value="1"/>
</dbReference>
<organism evidence="10 11">
    <name type="scientific">Phyllachora maydis</name>
    <dbReference type="NCBI Taxonomy" id="1825666"/>
    <lineage>
        <taxon>Eukaryota</taxon>
        <taxon>Fungi</taxon>
        <taxon>Dikarya</taxon>
        <taxon>Ascomycota</taxon>
        <taxon>Pezizomycotina</taxon>
        <taxon>Sordariomycetes</taxon>
        <taxon>Sordariomycetidae</taxon>
        <taxon>Phyllachorales</taxon>
        <taxon>Phyllachoraceae</taxon>
        <taxon>Phyllachora</taxon>
    </lineage>
</organism>
<evidence type="ECO:0000256" key="5">
    <source>
        <dbReference type="ARBA" id="ARBA00022741"/>
    </source>
</evidence>
<dbReference type="FunFam" id="3.40.50.300:FF:000776">
    <property type="entry name" value="Guanylate kinase 2"/>
    <property type="match status" value="1"/>
</dbReference>
<dbReference type="PANTHER" id="PTHR23117">
    <property type="entry name" value="GUANYLATE KINASE-RELATED"/>
    <property type="match status" value="1"/>
</dbReference>
<keyword evidence="7" id="KW-0067">ATP-binding</keyword>
<dbReference type="EC" id="2.7.4.8" evidence="2"/>
<dbReference type="NCBIfam" id="TIGR03263">
    <property type="entry name" value="guanyl_kin"/>
    <property type="match status" value="1"/>
</dbReference>
<feature type="domain" description="Guanylate kinase-like" evidence="9">
    <location>
        <begin position="4"/>
        <end position="189"/>
    </location>
</feature>
<evidence type="ECO:0000256" key="7">
    <source>
        <dbReference type="ARBA" id="ARBA00022840"/>
    </source>
</evidence>
<keyword evidence="4" id="KW-0808">Transferase</keyword>
<keyword evidence="6" id="KW-0418">Kinase</keyword>
<dbReference type="SMART" id="SM00072">
    <property type="entry name" value="GuKc"/>
    <property type="match status" value="1"/>
</dbReference>
<dbReference type="InterPro" id="IPR017665">
    <property type="entry name" value="Guanylate_kinase"/>
</dbReference>
<evidence type="ECO:0000256" key="3">
    <source>
        <dbReference type="ARBA" id="ARBA00016296"/>
    </source>
</evidence>
<evidence type="ECO:0000313" key="10">
    <source>
        <dbReference type="EMBL" id="KAK2071995.1"/>
    </source>
</evidence>
<dbReference type="SUPFAM" id="SSF52540">
    <property type="entry name" value="P-loop containing nucleoside triphosphate hydrolases"/>
    <property type="match status" value="1"/>
</dbReference>